<accession>A0ABV7LQL2</accession>
<dbReference type="PANTHER" id="PTHR30348">
    <property type="entry name" value="UNCHARACTERIZED PROTEIN YECE"/>
    <property type="match status" value="1"/>
</dbReference>
<organism evidence="1 2">
    <name type="scientific">Litchfieldella rifensis</name>
    <dbReference type="NCBI Taxonomy" id="762643"/>
    <lineage>
        <taxon>Bacteria</taxon>
        <taxon>Pseudomonadati</taxon>
        <taxon>Pseudomonadota</taxon>
        <taxon>Gammaproteobacteria</taxon>
        <taxon>Oceanospirillales</taxon>
        <taxon>Halomonadaceae</taxon>
        <taxon>Litchfieldella</taxon>
    </lineage>
</organism>
<evidence type="ECO:0000313" key="2">
    <source>
        <dbReference type="Proteomes" id="UP001595579"/>
    </source>
</evidence>
<dbReference type="PANTHER" id="PTHR30348:SF4">
    <property type="entry name" value="DUF72 DOMAIN-CONTAINING PROTEIN"/>
    <property type="match status" value="1"/>
</dbReference>
<dbReference type="Gene3D" id="3.20.20.410">
    <property type="entry name" value="Protein of unknown function UPF0759"/>
    <property type="match status" value="1"/>
</dbReference>
<dbReference type="Proteomes" id="UP001595579">
    <property type="component" value="Unassembled WGS sequence"/>
</dbReference>
<reference evidence="2" key="1">
    <citation type="journal article" date="2019" name="Int. J. Syst. Evol. Microbiol.">
        <title>The Global Catalogue of Microorganisms (GCM) 10K type strain sequencing project: providing services to taxonomists for standard genome sequencing and annotation.</title>
        <authorList>
            <consortium name="The Broad Institute Genomics Platform"/>
            <consortium name="The Broad Institute Genome Sequencing Center for Infectious Disease"/>
            <person name="Wu L."/>
            <person name="Ma J."/>
        </authorList>
    </citation>
    <scope>NUCLEOTIDE SEQUENCE [LARGE SCALE GENOMIC DNA]</scope>
    <source>
        <strain evidence="2">CECT 7698</strain>
    </source>
</reference>
<dbReference type="SUPFAM" id="SSF117396">
    <property type="entry name" value="TM1631-like"/>
    <property type="match status" value="1"/>
</dbReference>
<dbReference type="InterPro" id="IPR002763">
    <property type="entry name" value="DUF72"/>
</dbReference>
<dbReference type="Pfam" id="PF01904">
    <property type="entry name" value="DUF72"/>
    <property type="match status" value="1"/>
</dbReference>
<comment type="caution">
    <text evidence="1">The sequence shown here is derived from an EMBL/GenBank/DDBJ whole genome shotgun (WGS) entry which is preliminary data.</text>
</comment>
<proteinExistence type="predicted"/>
<gene>
    <name evidence="1" type="ORF">ACFOEV_13015</name>
</gene>
<evidence type="ECO:0000313" key="1">
    <source>
        <dbReference type="EMBL" id="MFC3284525.1"/>
    </source>
</evidence>
<dbReference type="InterPro" id="IPR036520">
    <property type="entry name" value="UPF0759_sf"/>
</dbReference>
<name>A0ABV7LQL2_9GAMM</name>
<keyword evidence="2" id="KW-1185">Reference proteome</keyword>
<protein>
    <submittedName>
        <fullName evidence="1">DUF72 domain-containing protein</fullName>
    </submittedName>
</protein>
<dbReference type="EMBL" id="JBHRUG010000027">
    <property type="protein sequence ID" value="MFC3284525.1"/>
    <property type="molecule type" value="Genomic_DNA"/>
</dbReference>
<sequence length="251" mass="29538">MARQATSRKQRSGRLRIGTSGYQYRHWKERFYPAELPQRAWFDYYAERFDTVEINNTFYNLPKGETFDNWRESAPEGFEYALKFSRYGSHIKRLKDPGQSIATFLDAARQLKGHLGPVLVQLPPKWQPQPQRLEHFLAEAPSQIRWTFEFRDPLWLNDDVFGVLREHGAALCIHDMIEEHPREVTADWTYLRFHGEHYTGSYSSQFLTAEADRVTALLQDGYDVYAYFNNDEEAHAAHNALALKRYVNDRL</sequence>
<dbReference type="RefSeq" id="WP_386774590.1">
    <property type="nucleotide sequence ID" value="NZ_JBHRUG010000027.1"/>
</dbReference>